<dbReference type="EMBL" id="JBHUDO010000003">
    <property type="protein sequence ID" value="MFD1646668.1"/>
    <property type="molecule type" value="Genomic_DNA"/>
</dbReference>
<evidence type="ECO:0008006" key="3">
    <source>
        <dbReference type="Google" id="ProtNLM"/>
    </source>
</evidence>
<dbReference type="RefSeq" id="WP_256401250.1">
    <property type="nucleotide sequence ID" value="NZ_JANHJR010000003.1"/>
</dbReference>
<name>A0ABD6DML3_9EURY</name>
<sequence>MDDWPRPSEEELPDMYEDIDEMARTAEQELRNHFTIEDHPEERIQFGEATPEDFLNAIDADHAAMIALFQKIAGLPDREFERQYGVRGLGSRFRDRKSSLKDVEDAQTFAEALAELMPESLSLEAALFAFYKAWEGDQRRFYRMRYEDEFLEFLNEEGYEAWKGNSLPGEPDIVIPDSEPFHVIGEIRVIQQKDKQKRFKEFRTEAHEAHTNFDNIHFVVVANLGRQYLEGHGRETVRSEINKDGASEIDAVFFHDERDEFIEQLEEWDVPENAQQSLSELE</sequence>
<dbReference type="Proteomes" id="UP001597034">
    <property type="component" value="Unassembled WGS sequence"/>
</dbReference>
<accession>A0ABD6DML3</accession>
<comment type="caution">
    <text evidence="1">The sequence shown here is derived from an EMBL/GenBank/DDBJ whole genome shotgun (WGS) entry which is preliminary data.</text>
</comment>
<proteinExistence type="predicted"/>
<dbReference type="AlphaFoldDB" id="A0ABD6DML3"/>
<evidence type="ECO:0000313" key="1">
    <source>
        <dbReference type="EMBL" id="MFD1646668.1"/>
    </source>
</evidence>
<organism evidence="1 2">
    <name type="scientific">Haloarchaeobius litoreus</name>
    <dbReference type="NCBI Taxonomy" id="755306"/>
    <lineage>
        <taxon>Archaea</taxon>
        <taxon>Methanobacteriati</taxon>
        <taxon>Methanobacteriota</taxon>
        <taxon>Stenosarchaea group</taxon>
        <taxon>Halobacteria</taxon>
        <taxon>Halobacteriales</taxon>
        <taxon>Halorubellaceae</taxon>
        <taxon>Haloarchaeobius</taxon>
    </lineage>
</organism>
<keyword evidence="2" id="KW-1185">Reference proteome</keyword>
<reference evidence="1 2" key="1">
    <citation type="journal article" date="2019" name="Int. J. Syst. Evol. Microbiol.">
        <title>The Global Catalogue of Microorganisms (GCM) 10K type strain sequencing project: providing services to taxonomists for standard genome sequencing and annotation.</title>
        <authorList>
            <consortium name="The Broad Institute Genomics Platform"/>
            <consortium name="The Broad Institute Genome Sequencing Center for Infectious Disease"/>
            <person name="Wu L."/>
            <person name="Ma J."/>
        </authorList>
    </citation>
    <scope>NUCLEOTIDE SEQUENCE [LARGE SCALE GENOMIC DNA]</scope>
    <source>
        <strain evidence="1 2">CGMCC 1.10390</strain>
    </source>
</reference>
<protein>
    <recommendedName>
        <fullName evidence="3">Restriction endonuclease</fullName>
    </recommendedName>
</protein>
<gene>
    <name evidence="1" type="ORF">ACFSBL_13335</name>
</gene>
<evidence type="ECO:0000313" key="2">
    <source>
        <dbReference type="Proteomes" id="UP001597034"/>
    </source>
</evidence>